<dbReference type="InterPro" id="IPR052717">
    <property type="entry name" value="Vacuolar_transposase_reg"/>
</dbReference>
<dbReference type="PANTHER" id="PTHR46169:SF29">
    <property type="entry name" value="DNA REPLICATION-RELATED ELEMENT FACTOR, ISOFORM A"/>
    <property type="match status" value="1"/>
</dbReference>
<keyword evidence="2" id="KW-1185">Reference proteome</keyword>
<dbReference type="PANTHER" id="PTHR46169">
    <property type="entry name" value="DNA REPLICATION-RELATED ELEMENT FACTOR, ISOFORM A"/>
    <property type="match status" value="1"/>
</dbReference>
<dbReference type="EMBL" id="JBBPFD010000320">
    <property type="protein sequence ID" value="KAK7879204.1"/>
    <property type="molecule type" value="Genomic_DNA"/>
</dbReference>
<dbReference type="SUPFAM" id="SSF53098">
    <property type="entry name" value="Ribonuclease H-like"/>
    <property type="match status" value="1"/>
</dbReference>
<dbReference type="GO" id="GO:0005634">
    <property type="term" value="C:nucleus"/>
    <property type="evidence" value="ECO:0007669"/>
    <property type="project" value="TreeGrafter"/>
</dbReference>
<accession>A0AAW0MQX8</accession>
<evidence type="ECO:0000313" key="1">
    <source>
        <dbReference type="EMBL" id="KAK7879204.1"/>
    </source>
</evidence>
<sequence>MKQEMLELPVHKLIHDVVTRWNSSYDMLERYVEQQAAIYSALMDKDIKKNVKDIAVLSSSEAKLAEDLIKILKILKDVTTMMNTDTSPSASMIIPLQKMILSSMAANEEDSSTIQEAKAAITKDLEARYTEPDLVDFLHRATARDPRFKSLPYLEERSTT</sequence>
<protein>
    <submittedName>
        <fullName evidence="1">Uncharacterized protein</fullName>
    </submittedName>
</protein>
<dbReference type="GO" id="GO:0006357">
    <property type="term" value="P:regulation of transcription by RNA polymerase II"/>
    <property type="evidence" value="ECO:0007669"/>
    <property type="project" value="TreeGrafter"/>
</dbReference>
<proteinExistence type="predicted"/>
<comment type="caution">
    <text evidence="1">The sequence shown here is derived from an EMBL/GenBank/DDBJ whole genome shotgun (WGS) entry which is preliminary data.</text>
</comment>
<name>A0AAW0MQX8_9GOBI</name>
<evidence type="ECO:0000313" key="2">
    <source>
        <dbReference type="Proteomes" id="UP001460270"/>
    </source>
</evidence>
<gene>
    <name evidence="1" type="ORF">WMY93_034015</name>
</gene>
<organism evidence="1 2">
    <name type="scientific">Mugilogobius chulae</name>
    <name type="common">yellowstripe goby</name>
    <dbReference type="NCBI Taxonomy" id="88201"/>
    <lineage>
        <taxon>Eukaryota</taxon>
        <taxon>Metazoa</taxon>
        <taxon>Chordata</taxon>
        <taxon>Craniata</taxon>
        <taxon>Vertebrata</taxon>
        <taxon>Euteleostomi</taxon>
        <taxon>Actinopterygii</taxon>
        <taxon>Neopterygii</taxon>
        <taxon>Teleostei</taxon>
        <taxon>Neoteleostei</taxon>
        <taxon>Acanthomorphata</taxon>
        <taxon>Gobiaria</taxon>
        <taxon>Gobiiformes</taxon>
        <taxon>Gobioidei</taxon>
        <taxon>Gobiidae</taxon>
        <taxon>Gobionellinae</taxon>
        <taxon>Mugilogobius</taxon>
    </lineage>
</organism>
<dbReference type="Proteomes" id="UP001460270">
    <property type="component" value="Unassembled WGS sequence"/>
</dbReference>
<reference evidence="2" key="1">
    <citation type="submission" date="2024-04" db="EMBL/GenBank/DDBJ databases">
        <title>Salinicola lusitanus LLJ914,a marine bacterium isolated from the Okinawa Trough.</title>
        <authorList>
            <person name="Li J."/>
        </authorList>
    </citation>
    <scope>NUCLEOTIDE SEQUENCE [LARGE SCALE GENOMIC DNA]</scope>
</reference>
<dbReference type="InterPro" id="IPR012337">
    <property type="entry name" value="RNaseH-like_sf"/>
</dbReference>
<dbReference type="AlphaFoldDB" id="A0AAW0MQX8"/>